<sequence length="95" mass="10317">MLKDVAVPLFSNAPNNIYEKTVEVPLPVSIEPNSIQFPPLINGGGSFDHGMGRANQNLTESHTFLVKGQALQRWSMVSEPGCRAHITLHGPILSP</sequence>
<name>A0A2K2CZE5_BRADI</name>
<reference evidence="1 2" key="1">
    <citation type="journal article" date="2010" name="Nature">
        <title>Genome sequencing and analysis of the model grass Brachypodium distachyon.</title>
        <authorList>
            <consortium name="International Brachypodium Initiative"/>
        </authorList>
    </citation>
    <scope>NUCLEOTIDE SEQUENCE [LARGE SCALE GENOMIC DNA]</scope>
    <source>
        <strain evidence="1 2">Bd21</strain>
    </source>
</reference>
<evidence type="ECO:0000313" key="3">
    <source>
        <dbReference type="Proteomes" id="UP000008810"/>
    </source>
</evidence>
<keyword evidence="3" id="KW-1185">Reference proteome</keyword>
<gene>
    <name evidence="1" type="ORF">BRADI_3g27069v3</name>
</gene>
<dbReference type="Gramene" id="PNT67403">
    <property type="protein sequence ID" value="PNT67403"/>
    <property type="gene ID" value="BRADI_3g27069v3"/>
</dbReference>
<dbReference type="EMBL" id="CM000882">
    <property type="protein sequence ID" value="PNT67403.1"/>
    <property type="molecule type" value="Genomic_DNA"/>
</dbReference>
<protein>
    <submittedName>
        <fullName evidence="1 2">Uncharacterized protein</fullName>
    </submittedName>
</protein>
<proteinExistence type="predicted"/>
<dbReference type="AlphaFoldDB" id="A0A2K2CZE5"/>
<dbReference type="Proteomes" id="UP000008810">
    <property type="component" value="Chromosome 3"/>
</dbReference>
<evidence type="ECO:0000313" key="1">
    <source>
        <dbReference type="EMBL" id="PNT67403.1"/>
    </source>
</evidence>
<evidence type="ECO:0000313" key="2">
    <source>
        <dbReference type="EnsemblPlants" id="PNT67403"/>
    </source>
</evidence>
<accession>A0A2K2CZE5</accession>
<reference evidence="2" key="3">
    <citation type="submission" date="2018-08" db="UniProtKB">
        <authorList>
            <consortium name="EnsemblPlants"/>
        </authorList>
    </citation>
    <scope>IDENTIFICATION</scope>
    <source>
        <strain evidence="2">cv. Bd21</strain>
    </source>
</reference>
<dbReference type="EMBL" id="CM000882">
    <property type="protein sequence ID" value="PNT67404.1"/>
    <property type="molecule type" value="Genomic_DNA"/>
</dbReference>
<organism evidence="1">
    <name type="scientific">Brachypodium distachyon</name>
    <name type="common">Purple false brome</name>
    <name type="synonym">Trachynia distachya</name>
    <dbReference type="NCBI Taxonomy" id="15368"/>
    <lineage>
        <taxon>Eukaryota</taxon>
        <taxon>Viridiplantae</taxon>
        <taxon>Streptophyta</taxon>
        <taxon>Embryophyta</taxon>
        <taxon>Tracheophyta</taxon>
        <taxon>Spermatophyta</taxon>
        <taxon>Magnoliopsida</taxon>
        <taxon>Liliopsida</taxon>
        <taxon>Poales</taxon>
        <taxon>Poaceae</taxon>
        <taxon>BOP clade</taxon>
        <taxon>Pooideae</taxon>
        <taxon>Stipodae</taxon>
        <taxon>Brachypodieae</taxon>
        <taxon>Brachypodium</taxon>
    </lineage>
</organism>
<reference evidence="1" key="2">
    <citation type="submission" date="2017-06" db="EMBL/GenBank/DDBJ databases">
        <title>WGS assembly of Brachypodium distachyon.</title>
        <authorList>
            <consortium name="The International Brachypodium Initiative"/>
            <person name="Lucas S."/>
            <person name="Harmon-Smith M."/>
            <person name="Lail K."/>
            <person name="Tice H."/>
            <person name="Grimwood J."/>
            <person name="Bruce D."/>
            <person name="Barry K."/>
            <person name="Shu S."/>
            <person name="Lindquist E."/>
            <person name="Wang M."/>
            <person name="Pitluck S."/>
            <person name="Vogel J.P."/>
            <person name="Garvin D.F."/>
            <person name="Mockler T.C."/>
            <person name="Schmutz J."/>
            <person name="Rokhsar D."/>
            <person name="Bevan M.W."/>
        </authorList>
    </citation>
    <scope>NUCLEOTIDE SEQUENCE</scope>
    <source>
        <strain evidence="1">Bd21</strain>
    </source>
</reference>
<dbReference type="EnsemblPlants" id="PNT67403">
    <property type="protein sequence ID" value="PNT67403"/>
    <property type="gene ID" value="BRADI_3g27069v3"/>
</dbReference>
<dbReference type="EnsemblPlants" id="PNT67404">
    <property type="protein sequence ID" value="PNT67404"/>
    <property type="gene ID" value="BRADI_3g27069v3"/>
</dbReference>
<dbReference type="InParanoid" id="A0A2K2CZE5"/>
<dbReference type="Gramene" id="PNT67404">
    <property type="protein sequence ID" value="PNT67404"/>
    <property type="gene ID" value="BRADI_3g27069v3"/>
</dbReference>